<dbReference type="AlphaFoldDB" id="A0A5B7CQP4"/>
<accession>A0A5B7CQP4</accession>
<gene>
    <name evidence="2" type="ORF">E2C01_003643</name>
</gene>
<evidence type="ECO:0000313" key="3">
    <source>
        <dbReference type="Proteomes" id="UP000324222"/>
    </source>
</evidence>
<name>A0A5B7CQP4_PORTR</name>
<proteinExistence type="predicted"/>
<comment type="caution">
    <text evidence="2">The sequence shown here is derived from an EMBL/GenBank/DDBJ whole genome shotgun (WGS) entry which is preliminary data.</text>
</comment>
<dbReference type="EMBL" id="VSRR010000140">
    <property type="protein sequence ID" value="MPC10994.1"/>
    <property type="molecule type" value="Genomic_DNA"/>
</dbReference>
<dbReference type="Proteomes" id="UP000324222">
    <property type="component" value="Unassembled WGS sequence"/>
</dbReference>
<feature type="region of interest" description="Disordered" evidence="1">
    <location>
        <begin position="1"/>
        <end position="30"/>
    </location>
</feature>
<organism evidence="2 3">
    <name type="scientific">Portunus trituberculatus</name>
    <name type="common">Swimming crab</name>
    <name type="synonym">Neptunus trituberculatus</name>
    <dbReference type="NCBI Taxonomy" id="210409"/>
    <lineage>
        <taxon>Eukaryota</taxon>
        <taxon>Metazoa</taxon>
        <taxon>Ecdysozoa</taxon>
        <taxon>Arthropoda</taxon>
        <taxon>Crustacea</taxon>
        <taxon>Multicrustacea</taxon>
        <taxon>Malacostraca</taxon>
        <taxon>Eumalacostraca</taxon>
        <taxon>Eucarida</taxon>
        <taxon>Decapoda</taxon>
        <taxon>Pleocyemata</taxon>
        <taxon>Brachyura</taxon>
        <taxon>Eubrachyura</taxon>
        <taxon>Portunoidea</taxon>
        <taxon>Portunidae</taxon>
        <taxon>Portuninae</taxon>
        <taxon>Portunus</taxon>
    </lineage>
</organism>
<sequence>MMSEGHLGQSPHKAQLSWATSRKDNSPANPSILWQTVLIGRPMMPTVMMARAYLPPPPTPPLT</sequence>
<evidence type="ECO:0000256" key="1">
    <source>
        <dbReference type="SAM" id="MobiDB-lite"/>
    </source>
</evidence>
<reference evidence="2 3" key="1">
    <citation type="submission" date="2019-05" db="EMBL/GenBank/DDBJ databases">
        <title>Another draft genome of Portunus trituberculatus and its Hox gene families provides insights of decapod evolution.</title>
        <authorList>
            <person name="Jeong J.-H."/>
            <person name="Song I."/>
            <person name="Kim S."/>
            <person name="Choi T."/>
            <person name="Kim D."/>
            <person name="Ryu S."/>
            <person name="Kim W."/>
        </authorList>
    </citation>
    <scope>NUCLEOTIDE SEQUENCE [LARGE SCALE GENOMIC DNA]</scope>
    <source>
        <tissue evidence="2">Muscle</tissue>
    </source>
</reference>
<keyword evidence="3" id="KW-1185">Reference proteome</keyword>
<protein>
    <submittedName>
        <fullName evidence="2">Uncharacterized protein</fullName>
    </submittedName>
</protein>
<evidence type="ECO:0000313" key="2">
    <source>
        <dbReference type="EMBL" id="MPC10994.1"/>
    </source>
</evidence>